<dbReference type="SUPFAM" id="SSF101898">
    <property type="entry name" value="NHL repeat"/>
    <property type="match status" value="1"/>
</dbReference>
<organism evidence="4 5">
    <name type="scientific">Rotaria sordida</name>
    <dbReference type="NCBI Taxonomy" id="392033"/>
    <lineage>
        <taxon>Eukaryota</taxon>
        <taxon>Metazoa</taxon>
        <taxon>Spiralia</taxon>
        <taxon>Gnathifera</taxon>
        <taxon>Rotifera</taxon>
        <taxon>Eurotatoria</taxon>
        <taxon>Bdelloidea</taxon>
        <taxon>Philodinida</taxon>
        <taxon>Philodinidae</taxon>
        <taxon>Rotaria</taxon>
    </lineage>
</organism>
<gene>
    <name evidence="4" type="ORF">OTI717_LOCUS29536</name>
</gene>
<dbReference type="AlphaFoldDB" id="A0A819PNJ0"/>
<feature type="non-terminal residue" evidence="4">
    <location>
        <position position="1"/>
    </location>
</feature>
<dbReference type="Gene3D" id="2.120.10.30">
    <property type="entry name" value="TolB, C-terminal domain"/>
    <property type="match status" value="3"/>
</dbReference>
<name>A0A819PNJ0_9BILA</name>
<evidence type="ECO:0000313" key="4">
    <source>
        <dbReference type="EMBL" id="CAF4010775.1"/>
    </source>
</evidence>
<dbReference type="GO" id="GO:0008270">
    <property type="term" value="F:zinc ion binding"/>
    <property type="evidence" value="ECO:0007669"/>
    <property type="project" value="UniProtKB-KW"/>
</dbReference>
<dbReference type="Pfam" id="PF01436">
    <property type="entry name" value="NHL"/>
    <property type="match status" value="2"/>
</dbReference>
<accession>A0A819PNJ0</accession>
<feature type="repeat" description="NHL" evidence="2">
    <location>
        <begin position="350"/>
        <end position="384"/>
    </location>
</feature>
<feature type="repeat" description="NHL" evidence="2">
    <location>
        <begin position="296"/>
        <end position="339"/>
    </location>
</feature>
<feature type="region of interest" description="Disordered" evidence="3">
    <location>
        <begin position="131"/>
        <end position="151"/>
    </location>
</feature>
<reference evidence="4" key="1">
    <citation type="submission" date="2021-02" db="EMBL/GenBank/DDBJ databases">
        <authorList>
            <person name="Nowell W R."/>
        </authorList>
    </citation>
    <scope>NUCLEOTIDE SEQUENCE</scope>
</reference>
<dbReference type="InterPro" id="IPR027417">
    <property type="entry name" value="P-loop_NTPase"/>
</dbReference>
<dbReference type="EMBL" id="CAJOAX010007486">
    <property type="protein sequence ID" value="CAF4010775.1"/>
    <property type="molecule type" value="Genomic_DNA"/>
</dbReference>
<dbReference type="PROSITE" id="PS51125">
    <property type="entry name" value="NHL"/>
    <property type="match status" value="2"/>
</dbReference>
<dbReference type="CDD" id="cd05819">
    <property type="entry name" value="NHL"/>
    <property type="match status" value="1"/>
</dbReference>
<dbReference type="SUPFAM" id="SSF52540">
    <property type="entry name" value="P-loop containing nucleoside triphosphate hydrolases"/>
    <property type="match status" value="1"/>
</dbReference>
<evidence type="ECO:0000256" key="1">
    <source>
        <dbReference type="ARBA" id="ARBA00022737"/>
    </source>
</evidence>
<dbReference type="InterPro" id="IPR011042">
    <property type="entry name" value="6-blade_b-propeller_TolB-like"/>
</dbReference>
<dbReference type="Gene3D" id="3.40.50.300">
    <property type="entry name" value="P-loop containing nucleotide triphosphate hydrolases"/>
    <property type="match status" value="1"/>
</dbReference>
<dbReference type="Proteomes" id="UP000663823">
    <property type="component" value="Unassembled WGS sequence"/>
</dbReference>
<dbReference type="PANTHER" id="PTHR24104:SF25">
    <property type="entry name" value="PROTEIN LIN-41"/>
    <property type="match status" value="1"/>
</dbReference>
<dbReference type="PANTHER" id="PTHR24104">
    <property type="entry name" value="E3 UBIQUITIN-PROTEIN LIGASE NHLRC1-RELATED"/>
    <property type="match status" value="1"/>
</dbReference>
<dbReference type="InterPro" id="IPR001258">
    <property type="entry name" value="NHL_repeat"/>
</dbReference>
<comment type="caution">
    <text evidence="4">The sequence shown here is derived from an EMBL/GenBank/DDBJ whole genome shotgun (WGS) entry which is preliminary data.</text>
</comment>
<sequence>MIVGATQLDIDIHAIFTRKGECKTGFERDNQTREHAMLVKTVDFRYLVVLISKMDDPTVNWDQILHIIIHSGGKSPGNLKWSTSGITIMGNGYGTDPDQLQFPDGLFIEPKTQILYVADVSNNRVQKRYPNGEIKTAAGQSNGAGGSTSDKLDGPRDIFADENENVFVVDEGNQRVQFWTKDAKSGKTVAGNGTSGSALNEFSYPFRLTLDSKKNIFVADLQNQRITRWPSTYDPKKTVGTIVAGGNGAGLNPYQLYNPTGLYLDEPNHILYISNEESHSVTQWDMEPYGNKNIYAGIPGRPGNSPVQLNSPQGLILDKYGNLYITDCNNNRIQMFCPNAVYGITIAGTGQIGNGSNELHFPHGVAFDSEMNLYVTDTYNYRIQ</sequence>
<dbReference type="InterPro" id="IPR050952">
    <property type="entry name" value="TRIM-NHL_E3_ligases"/>
</dbReference>
<evidence type="ECO:0000256" key="3">
    <source>
        <dbReference type="SAM" id="MobiDB-lite"/>
    </source>
</evidence>
<keyword evidence="1" id="KW-0677">Repeat</keyword>
<evidence type="ECO:0000313" key="5">
    <source>
        <dbReference type="Proteomes" id="UP000663823"/>
    </source>
</evidence>
<proteinExistence type="predicted"/>
<protein>
    <submittedName>
        <fullName evidence="4">Uncharacterized protein</fullName>
    </submittedName>
</protein>
<evidence type="ECO:0000256" key="2">
    <source>
        <dbReference type="PROSITE-ProRule" id="PRU00504"/>
    </source>
</evidence>